<protein>
    <recommendedName>
        <fullName evidence="4">DUF4397 domain-containing protein</fullName>
    </recommendedName>
</protein>
<name>A0ABT1C1A3_9BACT</name>
<keyword evidence="1" id="KW-0812">Transmembrane</keyword>
<evidence type="ECO:0008006" key="4">
    <source>
        <dbReference type="Google" id="ProtNLM"/>
    </source>
</evidence>
<reference evidence="2 3" key="1">
    <citation type="submission" date="2022-06" db="EMBL/GenBank/DDBJ databases">
        <title>A taxonomic note on the genus Prevotella: Description of four novel genera and emended description of the genera Hallella and Xylanibacter.</title>
        <authorList>
            <person name="Hitch T.C.A."/>
        </authorList>
    </citation>
    <scope>NUCLEOTIDE SEQUENCE [LARGE SCALE GENOMIC DNA]</scope>
    <source>
        <strain evidence="2 3">DSM 100619</strain>
    </source>
</reference>
<dbReference type="RefSeq" id="WP_252761857.1">
    <property type="nucleotide sequence ID" value="NZ_JAMXLY010000066.1"/>
</dbReference>
<dbReference type="EMBL" id="JAMXLY010000066">
    <property type="protein sequence ID" value="MCO6026507.1"/>
    <property type="molecule type" value="Genomic_DNA"/>
</dbReference>
<feature type="transmembrane region" description="Helical" evidence="1">
    <location>
        <begin position="104"/>
        <end position="123"/>
    </location>
</feature>
<proteinExistence type="predicted"/>
<accession>A0ABT1C1A3</accession>
<sequence>MSELIITPQKQKLAIPHYLYINGQLLGIMKGDPVHIQIAPGTYTVTIRSMFKFIESSITLSIQEEETCEVSFHDRERIWNILFNIDLVLWLLKRIIHLEAPIDTIYEIISNGFFAIWLIRIWLIRKRYFRMKLTISGNLQHQLHSSNTI</sequence>
<evidence type="ECO:0000256" key="1">
    <source>
        <dbReference type="SAM" id="Phobius"/>
    </source>
</evidence>
<gene>
    <name evidence="2" type="ORF">NG821_11785</name>
</gene>
<keyword evidence="3" id="KW-1185">Reference proteome</keyword>
<comment type="caution">
    <text evidence="2">The sequence shown here is derived from an EMBL/GenBank/DDBJ whole genome shotgun (WGS) entry which is preliminary data.</text>
</comment>
<evidence type="ECO:0000313" key="3">
    <source>
        <dbReference type="Proteomes" id="UP001204015"/>
    </source>
</evidence>
<dbReference type="Proteomes" id="UP001204015">
    <property type="component" value="Unassembled WGS sequence"/>
</dbReference>
<keyword evidence="1" id="KW-0472">Membrane</keyword>
<evidence type="ECO:0000313" key="2">
    <source>
        <dbReference type="EMBL" id="MCO6026507.1"/>
    </source>
</evidence>
<keyword evidence="1" id="KW-1133">Transmembrane helix</keyword>
<organism evidence="2 3">
    <name type="scientific">Segatella cerevisiae</name>
    <dbReference type="NCBI Taxonomy" id="2053716"/>
    <lineage>
        <taxon>Bacteria</taxon>
        <taxon>Pseudomonadati</taxon>
        <taxon>Bacteroidota</taxon>
        <taxon>Bacteroidia</taxon>
        <taxon>Bacteroidales</taxon>
        <taxon>Prevotellaceae</taxon>
        <taxon>Segatella</taxon>
    </lineage>
</organism>